<sequence length="82" mass="8916">MRRVLTAFVSLAVAGVIAVAPSPATAGELDPVIGGAVFNNPAGAQAEQYAIYRQIAELVDRVPSSETIRMSWLDFTRRRRRS</sequence>
<gene>
    <name evidence="2" type="ORF">Aiant_29560</name>
</gene>
<reference evidence="2 3" key="1">
    <citation type="submission" date="2020-08" db="EMBL/GenBank/DDBJ databases">
        <title>Whole genome shotgun sequence of Actinoplanes ianthinogenes NBRC 13996.</title>
        <authorList>
            <person name="Komaki H."/>
            <person name="Tamura T."/>
        </authorList>
    </citation>
    <scope>NUCLEOTIDE SEQUENCE [LARGE SCALE GENOMIC DNA]</scope>
    <source>
        <strain evidence="2 3">NBRC 13996</strain>
    </source>
</reference>
<evidence type="ECO:0000313" key="3">
    <source>
        <dbReference type="Proteomes" id="UP000676967"/>
    </source>
</evidence>
<accession>A0ABN6CA42</accession>
<evidence type="ECO:0000313" key="2">
    <source>
        <dbReference type="EMBL" id="BCJ42299.1"/>
    </source>
</evidence>
<keyword evidence="1" id="KW-0732">Signal</keyword>
<organism evidence="2 3">
    <name type="scientific">Actinoplanes ianthinogenes</name>
    <dbReference type="NCBI Taxonomy" id="122358"/>
    <lineage>
        <taxon>Bacteria</taxon>
        <taxon>Bacillati</taxon>
        <taxon>Actinomycetota</taxon>
        <taxon>Actinomycetes</taxon>
        <taxon>Micromonosporales</taxon>
        <taxon>Micromonosporaceae</taxon>
        <taxon>Actinoplanes</taxon>
    </lineage>
</organism>
<keyword evidence="3" id="KW-1185">Reference proteome</keyword>
<proteinExistence type="predicted"/>
<name>A0ABN6CA42_9ACTN</name>
<feature type="chain" id="PRO_5045671980" evidence="1">
    <location>
        <begin position="27"/>
        <end position="82"/>
    </location>
</feature>
<protein>
    <submittedName>
        <fullName evidence="2">Uncharacterized protein</fullName>
    </submittedName>
</protein>
<evidence type="ECO:0000256" key="1">
    <source>
        <dbReference type="SAM" id="SignalP"/>
    </source>
</evidence>
<dbReference type="Proteomes" id="UP000676967">
    <property type="component" value="Chromosome"/>
</dbReference>
<dbReference type="RefSeq" id="WP_189336518.1">
    <property type="nucleotide sequence ID" value="NZ_AP023356.1"/>
</dbReference>
<dbReference type="EMBL" id="AP023356">
    <property type="protein sequence ID" value="BCJ42299.1"/>
    <property type="molecule type" value="Genomic_DNA"/>
</dbReference>
<feature type="signal peptide" evidence="1">
    <location>
        <begin position="1"/>
        <end position="26"/>
    </location>
</feature>